<evidence type="ECO:0000313" key="1">
    <source>
        <dbReference type="EMBL" id="OGY35243.1"/>
    </source>
</evidence>
<evidence type="ECO:0000313" key="2">
    <source>
        <dbReference type="Proteomes" id="UP000177528"/>
    </source>
</evidence>
<name>A0A1G1X5J7_9BACT</name>
<accession>A0A1G1X5J7</accession>
<proteinExistence type="predicted"/>
<reference evidence="1 2" key="1">
    <citation type="journal article" date="2016" name="Nat. Commun.">
        <title>Thousands of microbial genomes shed light on interconnected biogeochemical processes in an aquifer system.</title>
        <authorList>
            <person name="Anantharaman K."/>
            <person name="Brown C.T."/>
            <person name="Hug L.A."/>
            <person name="Sharon I."/>
            <person name="Castelle C.J."/>
            <person name="Probst A.J."/>
            <person name="Thomas B.C."/>
            <person name="Singh A."/>
            <person name="Wilkins M.J."/>
            <person name="Karaoz U."/>
            <person name="Brodie E.L."/>
            <person name="Williams K.H."/>
            <person name="Hubbard S.S."/>
            <person name="Banfield J.F."/>
        </authorList>
    </citation>
    <scope>NUCLEOTIDE SEQUENCE [LARGE SCALE GENOMIC DNA]</scope>
</reference>
<dbReference type="InterPro" id="IPR004027">
    <property type="entry name" value="SEC_C_motif"/>
</dbReference>
<dbReference type="SUPFAM" id="SSF103642">
    <property type="entry name" value="Sec-C motif"/>
    <property type="match status" value="1"/>
</dbReference>
<sequence length="511" mass="58867">MSYPLKMAIRGLYNPATNNIVLDMESHLFDDIAPVTFHEMMHYYLKFTNFGSVHAMLCEINSKKEHLKSEPIETLQKSIKKLHEAMYLPQEGLAHVMQVRSIYEKEGMAGVKKLEDSIPNRPKEALSYCRDFVKFPKERFNKFTGKISNLAINTKVVDDLAQDSSLITDQGKLETYLREGDNSPNQRYQKLCRSIELNPEILDLSEEEICKKAGISYTPQMANAPRANLANTLTAIFTNNPSSLTEENIRVLDGDEMFTEAYKSIIITDPNIHNNAKKNLLTHEIYSELSYFRTVFIYNNPESPEVKQGLPFYSFSRNKLIIASVFTNPTAAAEKLNQDHTTKVIDTHSFDYTANALKPERAMLKPNVVWYKNFFDLEVLLKMISEKGIATSLHVIQWTEKHQFFYYLLRTEDQELLHIFPGFGFAYEKIMENPFIVREPDISKVTNNNFRHINNFYHDILGLSHFLDVAEMAKDAKAHLKKATMARDHGMGRNELCVCGSRMKFKKCHGR</sequence>
<dbReference type="Gene3D" id="3.10.450.50">
    <property type="match status" value="1"/>
</dbReference>
<protein>
    <submittedName>
        <fullName evidence="1">Uncharacterized protein</fullName>
    </submittedName>
</protein>
<dbReference type="Pfam" id="PF02810">
    <property type="entry name" value="SEC-C"/>
    <property type="match status" value="1"/>
</dbReference>
<dbReference type="EMBL" id="MHHR01000002">
    <property type="protein sequence ID" value="OGY35243.1"/>
    <property type="molecule type" value="Genomic_DNA"/>
</dbReference>
<comment type="caution">
    <text evidence="1">The sequence shown here is derived from an EMBL/GenBank/DDBJ whole genome shotgun (WGS) entry which is preliminary data.</text>
</comment>
<dbReference type="Proteomes" id="UP000177528">
    <property type="component" value="Unassembled WGS sequence"/>
</dbReference>
<gene>
    <name evidence="1" type="ORF">A3D99_01050</name>
</gene>
<dbReference type="AlphaFoldDB" id="A0A1G1X5J7"/>
<organism evidence="1 2">
    <name type="scientific">Candidatus Andersenbacteria bacterium RIFCSPHIGHO2_12_FULL_45_11</name>
    <dbReference type="NCBI Taxonomy" id="1797281"/>
    <lineage>
        <taxon>Bacteria</taxon>
        <taxon>Candidatus Anderseniibacteriota</taxon>
    </lineage>
</organism>